<accession>A0ABW5U8K9</accession>
<gene>
    <name evidence="3" type="ORF">ACFSUD_18795</name>
</gene>
<protein>
    <submittedName>
        <fullName evidence="3">SDR family NAD(P)-dependent oxidoreductase</fullName>
    </submittedName>
</protein>
<sequence length="229" mass="24635">MTERVALISGASGGIGSCVARLLVENGWHLSLGARDAAALQKAFPEAQVVRHDAMAGDEDDWVAQAKQHYGRIDAVICAAGVLVADDVVHISDEAFGHMWEVNVNSPRRLVRAAWSNLINCGAGRIVTLVSLSGKRVRSAPSASYAVSKHAALALTHGFRHEGWQHGIRATSICPGRVRTEMTRAVTDLTPEEMTQPEDVAAMVRLALDMPNTAALAEMTVNCELEDQF</sequence>
<dbReference type="PANTHER" id="PTHR44196">
    <property type="entry name" value="DEHYDROGENASE/REDUCTASE SDR FAMILY MEMBER 7B"/>
    <property type="match status" value="1"/>
</dbReference>
<proteinExistence type="inferred from homology"/>
<organism evidence="3 4">
    <name type="scientific">Sulfitobacter aestuarii</name>
    <dbReference type="NCBI Taxonomy" id="2161676"/>
    <lineage>
        <taxon>Bacteria</taxon>
        <taxon>Pseudomonadati</taxon>
        <taxon>Pseudomonadota</taxon>
        <taxon>Alphaproteobacteria</taxon>
        <taxon>Rhodobacterales</taxon>
        <taxon>Roseobacteraceae</taxon>
        <taxon>Sulfitobacter</taxon>
    </lineage>
</organism>
<dbReference type="PROSITE" id="PS00061">
    <property type="entry name" value="ADH_SHORT"/>
    <property type="match status" value="1"/>
</dbReference>
<comment type="caution">
    <text evidence="3">The sequence shown here is derived from an EMBL/GenBank/DDBJ whole genome shotgun (WGS) entry which is preliminary data.</text>
</comment>
<dbReference type="Proteomes" id="UP001597474">
    <property type="component" value="Unassembled WGS sequence"/>
</dbReference>
<dbReference type="PANTHER" id="PTHR44196:SF1">
    <property type="entry name" value="DEHYDROGENASE_REDUCTASE SDR FAMILY MEMBER 7B"/>
    <property type="match status" value="1"/>
</dbReference>
<dbReference type="PRINTS" id="PR00081">
    <property type="entry name" value="GDHRDH"/>
</dbReference>
<keyword evidence="2" id="KW-0560">Oxidoreductase</keyword>
<dbReference type="Pfam" id="PF00106">
    <property type="entry name" value="adh_short"/>
    <property type="match status" value="1"/>
</dbReference>
<dbReference type="InterPro" id="IPR002347">
    <property type="entry name" value="SDR_fam"/>
</dbReference>
<dbReference type="InterPro" id="IPR020904">
    <property type="entry name" value="Sc_DH/Rdtase_CS"/>
</dbReference>
<keyword evidence="4" id="KW-1185">Reference proteome</keyword>
<dbReference type="EMBL" id="JBHUMP010000034">
    <property type="protein sequence ID" value="MFD2741615.1"/>
    <property type="molecule type" value="Genomic_DNA"/>
</dbReference>
<dbReference type="Gene3D" id="3.40.50.720">
    <property type="entry name" value="NAD(P)-binding Rossmann-like Domain"/>
    <property type="match status" value="1"/>
</dbReference>
<evidence type="ECO:0000313" key="4">
    <source>
        <dbReference type="Proteomes" id="UP001597474"/>
    </source>
</evidence>
<comment type="similarity">
    <text evidence="1">Belongs to the short-chain dehydrogenases/reductases (SDR) family.</text>
</comment>
<evidence type="ECO:0000313" key="3">
    <source>
        <dbReference type="EMBL" id="MFD2741615.1"/>
    </source>
</evidence>
<reference evidence="4" key="1">
    <citation type="journal article" date="2019" name="Int. J. Syst. Evol. Microbiol.">
        <title>The Global Catalogue of Microorganisms (GCM) 10K type strain sequencing project: providing services to taxonomists for standard genome sequencing and annotation.</title>
        <authorList>
            <consortium name="The Broad Institute Genomics Platform"/>
            <consortium name="The Broad Institute Genome Sequencing Center for Infectious Disease"/>
            <person name="Wu L."/>
            <person name="Ma J."/>
        </authorList>
    </citation>
    <scope>NUCLEOTIDE SEQUENCE [LARGE SCALE GENOMIC DNA]</scope>
    <source>
        <strain evidence="4">TISTR 2562</strain>
    </source>
</reference>
<name>A0ABW5U8K9_9RHOB</name>
<dbReference type="PROSITE" id="PS51257">
    <property type="entry name" value="PROKAR_LIPOPROTEIN"/>
    <property type="match status" value="1"/>
</dbReference>
<dbReference type="RefSeq" id="WP_386376042.1">
    <property type="nucleotide sequence ID" value="NZ_JBHUMP010000034.1"/>
</dbReference>
<evidence type="ECO:0000256" key="1">
    <source>
        <dbReference type="ARBA" id="ARBA00006484"/>
    </source>
</evidence>
<dbReference type="SUPFAM" id="SSF51735">
    <property type="entry name" value="NAD(P)-binding Rossmann-fold domains"/>
    <property type="match status" value="1"/>
</dbReference>
<evidence type="ECO:0000256" key="2">
    <source>
        <dbReference type="ARBA" id="ARBA00023002"/>
    </source>
</evidence>
<dbReference type="InterPro" id="IPR036291">
    <property type="entry name" value="NAD(P)-bd_dom_sf"/>
</dbReference>